<dbReference type="PANTHER" id="PTHR43390:SF1">
    <property type="entry name" value="CHLOROPLAST PROCESSING PEPTIDASE"/>
    <property type="match status" value="1"/>
</dbReference>
<evidence type="ECO:0000256" key="5">
    <source>
        <dbReference type="ARBA" id="ARBA00022801"/>
    </source>
</evidence>
<dbReference type="SUPFAM" id="SSF51306">
    <property type="entry name" value="LexA/Signal peptidase"/>
    <property type="match status" value="1"/>
</dbReference>
<evidence type="ECO:0000256" key="6">
    <source>
        <dbReference type="PIRSR" id="PIRSR600223-1"/>
    </source>
</evidence>
<accession>A0A4R3MI46</accession>
<keyword evidence="7" id="KW-1133">Transmembrane helix</keyword>
<keyword evidence="7" id="KW-0812">Transmembrane</keyword>
<protein>
    <recommendedName>
        <fullName evidence="4 7">Signal peptidase I</fullName>
        <ecNumber evidence="4 7">3.4.21.89</ecNumber>
    </recommendedName>
</protein>
<feature type="domain" description="Peptidase S26" evidence="8">
    <location>
        <begin position="10"/>
        <end position="184"/>
    </location>
</feature>
<sequence length="192" mass="22195">MKKRIFKELLSWSIYIIGAFISVLVINTFIVQPTQVQGRSMEGTLKNNDRIIINKLSTINKSYDYGDIVVIDSRVDKKRTVLDELGFNLRNNLIAFLITKSQDDYYWIKRIVGKEGDIIEFTENTVMLNGEILEEPYLDKPARYNIDEQIIVPKGHIFVLGDNRNVSEDSRHIGTVPIENVIGSYWLKVNRN</sequence>
<evidence type="ECO:0000256" key="3">
    <source>
        <dbReference type="ARBA" id="ARBA00009370"/>
    </source>
</evidence>
<organism evidence="9 10">
    <name type="scientific">Natranaerovirga pectinivora</name>
    <dbReference type="NCBI Taxonomy" id="682400"/>
    <lineage>
        <taxon>Bacteria</taxon>
        <taxon>Bacillati</taxon>
        <taxon>Bacillota</taxon>
        <taxon>Clostridia</taxon>
        <taxon>Lachnospirales</taxon>
        <taxon>Natranaerovirgaceae</taxon>
        <taxon>Natranaerovirga</taxon>
    </lineage>
</organism>
<feature type="active site" evidence="6">
    <location>
        <position position="40"/>
    </location>
</feature>
<proteinExistence type="inferred from homology"/>
<dbReference type="InterPro" id="IPR019758">
    <property type="entry name" value="Pept_S26A_signal_pept_1_CS"/>
</dbReference>
<dbReference type="Proteomes" id="UP000294902">
    <property type="component" value="Unassembled WGS sequence"/>
</dbReference>
<keyword evidence="7" id="KW-0645">Protease</keyword>
<comment type="caution">
    <text evidence="9">The sequence shown here is derived from an EMBL/GenBank/DDBJ whole genome shotgun (WGS) entry which is preliminary data.</text>
</comment>
<evidence type="ECO:0000313" key="10">
    <source>
        <dbReference type="Proteomes" id="UP000294902"/>
    </source>
</evidence>
<keyword evidence="5 7" id="KW-0378">Hydrolase</keyword>
<dbReference type="InterPro" id="IPR000223">
    <property type="entry name" value="Pept_S26A_signal_pept_1"/>
</dbReference>
<comment type="subcellular location">
    <subcellularLocation>
        <location evidence="2">Cell membrane</location>
        <topology evidence="2">Single-pass type II membrane protein</topology>
    </subcellularLocation>
    <subcellularLocation>
        <location evidence="7">Membrane</location>
        <topology evidence="7">Single-pass type II membrane protein</topology>
    </subcellularLocation>
</comment>
<evidence type="ECO:0000256" key="7">
    <source>
        <dbReference type="RuleBase" id="RU362042"/>
    </source>
</evidence>
<name>A0A4R3MI46_9FIRM</name>
<dbReference type="PROSITE" id="PS00761">
    <property type="entry name" value="SPASE_I_3"/>
    <property type="match status" value="1"/>
</dbReference>
<comment type="catalytic activity">
    <reaction evidence="1 7">
        <text>Cleavage of hydrophobic, N-terminal signal or leader sequences from secreted and periplasmic proteins.</text>
        <dbReference type="EC" id="3.4.21.89"/>
    </reaction>
</comment>
<keyword evidence="7" id="KW-0472">Membrane</keyword>
<dbReference type="Pfam" id="PF10502">
    <property type="entry name" value="Peptidase_S26"/>
    <property type="match status" value="1"/>
</dbReference>
<gene>
    <name evidence="9" type="ORF">EDC18_1146</name>
</gene>
<comment type="similarity">
    <text evidence="3 7">Belongs to the peptidase S26 family.</text>
</comment>
<dbReference type="InterPro" id="IPR036286">
    <property type="entry name" value="LexA/Signal_pep-like_sf"/>
</dbReference>
<dbReference type="AlphaFoldDB" id="A0A4R3MI46"/>
<dbReference type="GO" id="GO:0004252">
    <property type="term" value="F:serine-type endopeptidase activity"/>
    <property type="evidence" value="ECO:0007669"/>
    <property type="project" value="InterPro"/>
</dbReference>
<dbReference type="PANTHER" id="PTHR43390">
    <property type="entry name" value="SIGNAL PEPTIDASE I"/>
    <property type="match status" value="1"/>
</dbReference>
<dbReference type="InterPro" id="IPR019533">
    <property type="entry name" value="Peptidase_S26"/>
</dbReference>
<dbReference type="OrthoDB" id="9802919at2"/>
<feature type="active site" evidence="6">
    <location>
        <position position="109"/>
    </location>
</feature>
<dbReference type="GO" id="GO:0009003">
    <property type="term" value="F:signal peptidase activity"/>
    <property type="evidence" value="ECO:0007669"/>
    <property type="project" value="UniProtKB-EC"/>
</dbReference>
<dbReference type="EC" id="3.4.21.89" evidence="4 7"/>
<dbReference type="PRINTS" id="PR00727">
    <property type="entry name" value="LEADERPTASE"/>
</dbReference>
<dbReference type="GO" id="GO:0006465">
    <property type="term" value="P:signal peptide processing"/>
    <property type="evidence" value="ECO:0007669"/>
    <property type="project" value="InterPro"/>
</dbReference>
<evidence type="ECO:0000259" key="8">
    <source>
        <dbReference type="Pfam" id="PF10502"/>
    </source>
</evidence>
<dbReference type="CDD" id="cd06530">
    <property type="entry name" value="S26_SPase_I"/>
    <property type="match status" value="1"/>
</dbReference>
<evidence type="ECO:0000256" key="2">
    <source>
        <dbReference type="ARBA" id="ARBA00004401"/>
    </source>
</evidence>
<evidence type="ECO:0000313" key="9">
    <source>
        <dbReference type="EMBL" id="TCT12107.1"/>
    </source>
</evidence>
<dbReference type="RefSeq" id="WP_132254002.1">
    <property type="nucleotide sequence ID" value="NZ_SMAL01000014.1"/>
</dbReference>
<reference evidence="9 10" key="1">
    <citation type="submission" date="2019-03" db="EMBL/GenBank/DDBJ databases">
        <title>Genomic Encyclopedia of Type Strains, Phase IV (KMG-IV): sequencing the most valuable type-strain genomes for metagenomic binning, comparative biology and taxonomic classification.</title>
        <authorList>
            <person name="Goeker M."/>
        </authorList>
    </citation>
    <scope>NUCLEOTIDE SEQUENCE [LARGE SCALE GENOMIC DNA]</scope>
    <source>
        <strain evidence="9 10">DSM 24629</strain>
    </source>
</reference>
<dbReference type="Gene3D" id="2.10.109.10">
    <property type="entry name" value="Umud Fragment, subunit A"/>
    <property type="match status" value="1"/>
</dbReference>
<keyword evidence="10" id="KW-1185">Reference proteome</keyword>
<evidence type="ECO:0000256" key="4">
    <source>
        <dbReference type="ARBA" id="ARBA00013208"/>
    </source>
</evidence>
<evidence type="ECO:0000256" key="1">
    <source>
        <dbReference type="ARBA" id="ARBA00000677"/>
    </source>
</evidence>
<dbReference type="NCBIfam" id="TIGR02227">
    <property type="entry name" value="sigpep_I_bact"/>
    <property type="match status" value="1"/>
</dbReference>
<dbReference type="EMBL" id="SMAL01000014">
    <property type="protein sequence ID" value="TCT12107.1"/>
    <property type="molecule type" value="Genomic_DNA"/>
</dbReference>
<feature type="transmembrane region" description="Helical" evidence="7">
    <location>
        <begin position="12"/>
        <end position="31"/>
    </location>
</feature>
<dbReference type="GO" id="GO:0005886">
    <property type="term" value="C:plasma membrane"/>
    <property type="evidence" value="ECO:0007669"/>
    <property type="project" value="UniProtKB-SubCell"/>
</dbReference>